<dbReference type="InterPro" id="IPR010126">
    <property type="entry name" value="Esterase_phb"/>
</dbReference>
<evidence type="ECO:0000256" key="3">
    <source>
        <dbReference type="SAM" id="MobiDB-lite"/>
    </source>
</evidence>
<protein>
    <submittedName>
        <fullName evidence="4">Feruloyl esterase</fullName>
        <ecNumber evidence="4">3.1.1.73</ecNumber>
    </submittedName>
</protein>
<gene>
    <name evidence="4" type="ORF">HNR07_005019</name>
</gene>
<keyword evidence="2 4" id="KW-0378">Hydrolase</keyword>
<dbReference type="PANTHER" id="PTHR43037">
    <property type="entry name" value="UNNAMED PRODUCT-RELATED"/>
    <property type="match status" value="1"/>
</dbReference>
<dbReference type="SUPFAM" id="SSF53474">
    <property type="entry name" value="alpha/beta-Hydrolases"/>
    <property type="match status" value="2"/>
</dbReference>
<feature type="compositionally biased region" description="Acidic residues" evidence="3">
    <location>
        <begin position="340"/>
        <end position="361"/>
    </location>
</feature>
<dbReference type="PANTHER" id="PTHR43037:SF1">
    <property type="entry name" value="BLL1128 PROTEIN"/>
    <property type="match status" value="1"/>
</dbReference>
<dbReference type="InterPro" id="IPR050955">
    <property type="entry name" value="Plant_Biomass_Hydrol_Est"/>
</dbReference>
<sequence>MHSPTHSPALRPLPVLLVLAAVLLLTAAALVVAAPRASAAELAPVPSFGADPGNLAMYEYVPDALPAGAPLVVLLHGCAQDAAAYHRHSGWAEQAEESGLALVYAEQSRANNATGCFNWFESGDVARGSGEAQSVASMVRHAVAEHGLDADRVYVSGLSAGGAMAAELLAAYPDLFAGGSIVAGIPVGCATSMVDAFICMNPGKTQTPEQWGDRVRAKLPDGAGLPRVAVWHGTSDTTVAPANGDASTAQWVNAWDLPTTPDSTVSLPGSTTAEYYGGGAGDAAVAYFSVSGMGHGTPVDPPAGCGTAGAYFLDTVCSTGYTAQFWGIGGPAGGEPTDPPTEEPTDPPTEEPTDPPTEEPTDPPAGECVTASNYAHVSDGRAEHRVGNAYALGSDDLLGLWNVAVTTSVTETVPGYWELTPGGC</sequence>
<evidence type="ECO:0000313" key="5">
    <source>
        <dbReference type="Proteomes" id="UP000579647"/>
    </source>
</evidence>
<keyword evidence="5" id="KW-1185">Reference proteome</keyword>
<dbReference type="EC" id="3.1.1.73" evidence="4"/>
<name>A0A840WCI8_9ACTN</name>
<proteinExistence type="predicted"/>
<keyword evidence="1" id="KW-0732">Signal</keyword>
<dbReference type="Gene3D" id="3.40.50.1820">
    <property type="entry name" value="alpha/beta hydrolase"/>
    <property type="match status" value="1"/>
</dbReference>
<dbReference type="EMBL" id="JACHDO010000001">
    <property type="protein sequence ID" value="MBB5493882.1"/>
    <property type="molecule type" value="Genomic_DNA"/>
</dbReference>
<feature type="region of interest" description="Disordered" evidence="3">
    <location>
        <begin position="328"/>
        <end position="366"/>
    </location>
</feature>
<evidence type="ECO:0000256" key="2">
    <source>
        <dbReference type="ARBA" id="ARBA00022801"/>
    </source>
</evidence>
<dbReference type="GO" id="GO:0005576">
    <property type="term" value="C:extracellular region"/>
    <property type="evidence" value="ECO:0007669"/>
    <property type="project" value="InterPro"/>
</dbReference>
<evidence type="ECO:0000313" key="4">
    <source>
        <dbReference type="EMBL" id="MBB5493882.1"/>
    </source>
</evidence>
<accession>A0A840WCI8</accession>
<reference evidence="4 5" key="1">
    <citation type="submission" date="2020-08" db="EMBL/GenBank/DDBJ databases">
        <title>Sequencing the genomes of 1000 actinobacteria strains.</title>
        <authorList>
            <person name="Klenk H.-P."/>
        </authorList>
    </citation>
    <scope>NUCLEOTIDE SEQUENCE [LARGE SCALE GENOMIC DNA]</scope>
    <source>
        <strain evidence="4 5">DSM 44598</strain>
    </source>
</reference>
<dbReference type="NCBIfam" id="TIGR01840">
    <property type="entry name" value="esterase_phb"/>
    <property type="match status" value="1"/>
</dbReference>
<comment type="caution">
    <text evidence="4">The sequence shown here is derived from an EMBL/GenBank/DDBJ whole genome shotgun (WGS) entry which is preliminary data.</text>
</comment>
<evidence type="ECO:0000256" key="1">
    <source>
        <dbReference type="ARBA" id="ARBA00022729"/>
    </source>
</evidence>
<dbReference type="RefSeq" id="WP_184366986.1">
    <property type="nucleotide sequence ID" value="NZ_BAAAKM010000108.1"/>
</dbReference>
<dbReference type="GO" id="GO:0030600">
    <property type="term" value="F:feruloyl esterase activity"/>
    <property type="evidence" value="ECO:0007669"/>
    <property type="project" value="UniProtKB-EC"/>
</dbReference>
<dbReference type="Proteomes" id="UP000579647">
    <property type="component" value="Unassembled WGS sequence"/>
</dbReference>
<dbReference type="AlphaFoldDB" id="A0A840WCI8"/>
<dbReference type="Pfam" id="PF10503">
    <property type="entry name" value="Esterase_PHB"/>
    <property type="match status" value="1"/>
</dbReference>
<dbReference type="InterPro" id="IPR029058">
    <property type="entry name" value="AB_hydrolase_fold"/>
</dbReference>
<organism evidence="4 5">
    <name type="scientific">Nocardiopsis metallicus</name>
    <dbReference type="NCBI Taxonomy" id="179819"/>
    <lineage>
        <taxon>Bacteria</taxon>
        <taxon>Bacillati</taxon>
        <taxon>Actinomycetota</taxon>
        <taxon>Actinomycetes</taxon>
        <taxon>Streptosporangiales</taxon>
        <taxon>Nocardiopsidaceae</taxon>
        <taxon>Nocardiopsis</taxon>
    </lineage>
</organism>